<comment type="caution">
    <text evidence="1">The sequence shown here is derived from an EMBL/GenBank/DDBJ whole genome shotgun (WGS) entry which is preliminary data.</text>
</comment>
<reference evidence="1 2" key="1">
    <citation type="journal article" date="2018" name="IMA Fungus">
        <title>IMA Genome-F 9: Draft genome sequence of Annulohypoxylon stygium, Aspergillus mulundensis, Berkeleyomyces basicola (syn. Thielaviopsis basicola), Ceratocystis smalleyi, two Cercospora beticola strains, Coleophoma cylindrospora, Fusarium fracticaudum, Phialophora cf. hyalina, and Morchella septimelata.</title>
        <authorList>
            <person name="Wingfield B.D."/>
            <person name="Bills G.F."/>
            <person name="Dong Y."/>
            <person name="Huang W."/>
            <person name="Nel W.J."/>
            <person name="Swalarsk-Parry B.S."/>
            <person name="Vaghefi N."/>
            <person name="Wilken P.M."/>
            <person name="An Z."/>
            <person name="de Beer Z.W."/>
            <person name="De Vos L."/>
            <person name="Chen L."/>
            <person name="Duong T.A."/>
            <person name="Gao Y."/>
            <person name="Hammerbacher A."/>
            <person name="Kikkert J.R."/>
            <person name="Li Y."/>
            <person name="Li H."/>
            <person name="Li K."/>
            <person name="Li Q."/>
            <person name="Liu X."/>
            <person name="Ma X."/>
            <person name="Naidoo K."/>
            <person name="Pethybridge S.J."/>
            <person name="Sun J."/>
            <person name="Steenkamp E.T."/>
            <person name="van der Nest M.A."/>
            <person name="van Wyk S."/>
            <person name="Wingfield M.J."/>
            <person name="Xiong C."/>
            <person name="Yue Q."/>
            <person name="Zhang X."/>
        </authorList>
    </citation>
    <scope>NUCLEOTIDE SEQUENCE [LARGE SCALE GENOMIC DNA]</scope>
    <source>
        <strain evidence="1 2">BP5796</strain>
    </source>
</reference>
<sequence>MDEGPAQVEASELIAFSHSPLAAASAAVCLRLCSSVQCLEPADDHRKNCQMAHGCAEPHGWNLETEQDQQQGEANDLAGARSLRTLGFRGSQGGCDLLKTPPAVHNFDLPRKPIPIQAQPRKPPTTNGAVPARMSSQIANTEMELNILAPTNACEIVSAVNS</sequence>
<protein>
    <submittedName>
        <fullName evidence="1">Uncharacterized protein</fullName>
    </submittedName>
</protein>
<accession>A0A3D8T0L8</accession>
<proteinExistence type="predicted"/>
<name>A0A3D8T0L8_9HELO</name>
<evidence type="ECO:0000313" key="1">
    <source>
        <dbReference type="EMBL" id="RDW91971.1"/>
    </source>
</evidence>
<dbReference type="Proteomes" id="UP000256328">
    <property type="component" value="Unassembled WGS sequence"/>
</dbReference>
<organism evidence="1 2">
    <name type="scientific">Coleophoma crateriformis</name>
    <dbReference type="NCBI Taxonomy" id="565419"/>
    <lineage>
        <taxon>Eukaryota</taxon>
        <taxon>Fungi</taxon>
        <taxon>Dikarya</taxon>
        <taxon>Ascomycota</taxon>
        <taxon>Pezizomycotina</taxon>
        <taxon>Leotiomycetes</taxon>
        <taxon>Helotiales</taxon>
        <taxon>Dermateaceae</taxon>
        <taxon>Coleophoma</taxon>
    </lineage>
</organism>
<dbReference type="EMBL" id="PDLN01000002">
    <property type="protein sequence ID" value="RDW91971.1"/>
    <property type="molecule type" value="Genomic_DNA"/>
</dbReference>
<gene>
    <name evidence="1" type="ORF">BP5796_01365</name>
</gene>
<dbReference type="AlphaFoldDB" id="A0A3D8T0L8"/>
<evidence type="ECO:0000313" key="2">
    <source>
        <dbReference type="Proteomes" id="UP000256328"/>
    </source>
</evidence>
<keyword evidence="2" id="KW-1185">Reference proteome</keyword>